<comment type="caution">
    <text evidence="1">The sequence shown here is derived from an EMBL/GenBank/DDBJ whole genome shotgun (WGS) entry which is preliminary data.</text>
</comment>
<accession>A0ACC2ZVF2</accession>
<gene>
    <name evidence="1" type="ORF">H2198_009187</name>
</gene>
<name>A0ACC2ZVF2_9EURO</name>
<dbReference type="EMBL" id="JAPDRQ010000250">
    <property type="protein sequence ID" value="KAJ9651544.1"/>
    <property type="molecule type" value="Genomic_DNA"/>
</dbReference>
<proteinExistence type="predicted"/>
<dbReference type="Proteomes" id="UP001172386">
    <property type="component" value="Unassembled WGS sequence"/>
</dbReference>
<reference evidence="1" key="1">
    <citation type="submission" date="2022-10" db="EMBL/GenBank/DDBJ databases">
        <title>Culturing micro-colonial fungi from biological soil crusts in the Mojave desert and describing Neophaeococcomyces mojavensis, and introducing the new genera and species Taxawa tesnikishii.</title>
        <authorList>
            <person name="Kurbessoian T."/>
            <person name="Stajich J.E."/>
        </authorList>
    </citation>
    <scope>NUCLEOTIDE SEQUENCE</scope>
    <source>
        <strain evidence="1">JES_112</strain>
    </source>
</reference>
<evidence type="ECO:0000313" key="1">
    <source>
        <dbReference type="EMBL" id="KAJ9651544.1"/>
    </source>
</evidence>
<evidence type="ECO:0000313" key="2">
    <source>
        <dbReference type="Proteomes" id="UP001172386"/>
    </source>
</evidence>
<protein>
    <submittedName>
        <fullName evidence="1">Uncharacterized protein</fullName>
    </submittedName>
</protein>
<keyword evidence="2" id="KW-1185">Reference proteome</keyword>
<sequence length="725" mass="82531">MEKSSRASISSQDTAWSSQSTLRPHYFQYDVLSEGEIRIFKLELNGEEEPLSGTLLTTYHIWNSLDNGRLAWKHRLAEDVEAVLKQLTGREDYHTFSYTWGDQSETYPLYLTLTSGKLDSNKQVRTNFEPYRNGAISIGRNLKTLLEELRRRKHMEFVWIDAICINQANEMEKKMQIPMMRDIYEYAGDGYVWLGEATPDEVTAMNLLPHLTDQLREACLVSTMLSANNERTFTDLGLPSPSDRLWKAIGSIMRNPYWSRLWTLQEVVVPERSGESGHLYDFPPTQVLYGETTTPLEVFNQFAIAATALGIRSWIITGSTDLRPRSLYAFDGIDEIRTARESWGTDLWGVSLSALLMGTRRRKATIAVDAVFGMLAMMDHRTSRTLAPEANSSTRDVFVKFAKHYIRNELKENLLNHIATEERMEGLPSWCPNFASSPATISLGSRWVGRASLTDELKRQMYSAGFKLEGKWKLPKSKAFALKAVANVLSGRNQSNGLRDTKNPRQMALLPDSDNLLVAGIHMDEIVAVADCNAAAESANFFSLKSLMLTESWDTQCLQMSLQHLSRDVEGFDVYARTITANRVSMERSHSDTILFDREHQLNFVESYRKFKAFIQNMKSVQGEIHIEDKLDRETIHFADTLSRVTRQRRFFATGNGRIGLGPAETEVGDSLSILFYCPTPYVLRHQPNGRSRLVGEAYVHSLMYGEALDMLDRGEIHETKWVLE</sequence>
<organism evidence="1 2">
    <name type="scientific">Neophaeococcomyces mojaviensis</name>
    <dbReference type="NCBI Taxonomy" id="3383035"/>
    <lineage>
        <taxon>Eukaryota</taxon>
        <taxon>Fungi</taxon>
        <taxon>Dikarya</taxon>
        <taxon>Ascomycota</taxon>
        <taxon>Pezizomycotina</taxon>
        <taxon>Eurotiomycetes</taxon>
        <taxon>Chaetothyriomycetidae</taxon>
        <taxon>Chaetothyriales</taxon>
        <taxon>Chaetothyriales incertae sedis</taxon>
        <taxon>Neophaeococcomyces</taxon>
    </lineage>
</organism>